<evidence type="ECO:0000259" key="13">
    <source>
        <dbReference type="PROSITE" id="PS50885"/>
    </source>
</evidence>
<evidence type="ECO:0000313" key="15">
    <source>
        <dbReference type="Proteomes" id="UP000530060"/>
    </source>
</evidence>
<keyword evidence="4" id="KW-0597">Phosphoprotein</keyword>
<dbReference type="InterPro" id="IPR036890">
    <property type="entry name" value="HATPase_C_sf"/>
</dbReference>
<dbReference type="InterPro" id="IPR003660">
    <property type="entry name" value="HAMP_dom"/>
</dbReference>
<organism evidence="14 15">
    <name type="scientific">Flavobacterium salmonis</name>
    <dbReference type="NCBI Taxonomy" id="2654844"/>
    <lineage>
        <taxon>Bacteria</taxon>
        <taxon>Pseudomonadati</taxon>
        <taxon>Bacteroidota</taxon>
        <taxon>Flavobacteriia</taxon>
        <taxon>Flavobacteriales</taxon>
        <taxon>Flavobacteriaceae</taxon>
        <taxon>Flavobacterium</taxon>
    </lineage>
</organism>
<name>A0A6V6Z5E6_9FLAO</name>
<keyword evidence="7 14" id="KW-0418">Kinase</keyword>
<dbReference type="PANTHER" id="PTHR45436:SF5">
    <property type="entry name" value="SENSOR HISTIDINE KINASE TRCS"/>
    <property type="match status" value="1"/>
</dbReference>
<dbReference type="InterPro" id="IPR050428">
    <property type="entry name" value="TCS_sensor_his_kinase"/>
</dbReference>
<dbReference type="Gene3D" id="1.10.287.130">
    <property type="match status" value="1"/>
</dbReference>
<feature type="transmembrane region" description="Helical" evidence="11">
    <location>
        <begin position="12"/>
        <end position="34"/>
    </location>
</feature>
<comment type="catalytic activity">
    <reaction evidence="1">
        <text>ATP + protein L-histidine = ADP + protein N-phospho-L-histidine.</text>
        <dbReference type="EC" id="2.7.13.3"/>
    </reaction>
</comment>
<evidence type="ECO:0000259" key="12">
    <source>
        <dbReference type="PROSITE" id="PS50109"/>
    </source>
</evidence>
<keyword evidence="10 11" id="KW-0472">Membrane</keyword>
<dbReference type="Proteomes" id="UP000530060">
    <property type="component" value="Unassembled WGS sequence"/>
</dbReference>
<evidence type="ECO:0000256" key="5">
    <source>
        <dbReference type="ARBA" id="ARBA00022679"/>
    </source>
</evidence>
<dbReference type="SMART" id="SM00387">
    <property type="entry name" value="HATPase_c"/>
    <property type="match status" value="1"/>
</dbReference>
<proteinExistence type="predicted"/>
<accession>A0A6V6Z5E6</accession>
<reference evidence="14 15" key="1">
    <citation type="submission" date="2020-06" db="EMBL/GenBank/DDBJ databases">
        <authorList>
            <person name="Criscuolo A."/>
        </authorList>
    </citation>
    <scope>NUCLEOTIDE SEQUENCE [LARGE SCALE GENOMIC DNA]</scope>
    <source>
        <strain evidence="15">CIP 111411</strain>
    </source>
</reference>
<dbReference type="Pfam" id="PF02518">
    <property type="entry name" value="HATPase_c"/>
    <property type="match status" value="1"/>
</dbReference>
<feature type="domain" description="Histidine kinase" evidence="12">
    <location>
        <begin position="246"/>
        <end position="458"/>
    </location>
</feature>
<dbReference type="SMART" id="SM00388">
    <property type="entry name" value="HisKA"/>
    <property type="match status" value="1"/>
</dbReference>
<dbReference type="Gene3D" id="3.30.565.10">
    <property type="entry name" value="Histidine kinase-like ATPase, C-terminal domain"/>
    <property type="match status" value="1"/>
</dbReference>
<evidence type="ECO:0000256" key="1">
    <source>
        <dbReference type="ARBA" id="ARBA00000085"/>
    </source>
</evidence>
<dbReference type="PROSITE" id="PS50109">
    <property type="entry name" value="HIS_KIN"/>
    <property type="match status" value="1"/>
</dbReference>
<dbReference type="Gene3D" id="6.10.340.10">
    <property type="match status" value="1"/>
</dbReference>
<dbReference type="InterPro" id="IPR036097">
    <property type="entry name" value="HisK_dim/P_sf"/>
</dbReference>
<evidence type="ECO:0000256" key="4">
    <source>
        <dbReference type="ARBA" id="ARBA00022553"/>
    </source>
</evidence>
<dbReference type="EMBL" id="CAIJDP010000079">
    <property type="protein sequence ID" value="CAD0006634.1"/>
    <property type="molecule type" value="Genomic_DNA"/>
</dbReference>
<evidence type="ECO:0000256" key="9">
    <source>
        <dbReference type="ARBA" id="ARBA00023012"/>
    </source>
</evidence>
<keyword evidence="15" id="KW-1185">Reference proteome</keyword>
<sequence length="458" mass="52041">MKLSFKKRIATYNLIAIATLTAIAFITIYGVVYYTSYKHLDDDITTEKAEVFSNLDWEEDTIIMNKMPEWEEAEHKQLEVNPTFIQIVDLNGETVFKSANLQENHFLFDPKNKATTFYNATINNQRIRQGQFPVYNNDKKIIGQLTIGVSQQESYNVLHNLLIVLSVIYIFILSILYFIMSFVASKAIAPIHQLIESTAKINYSNINSRLPLPENEDEIYQLATTINELLNRLESSFYQQKQFTSDASHEMQTPLAAIKGIIEVLLRKPRTAERYEEKMREVLLQTNRLSQLYDQLLQLAQLESTTLVTKKEHFFLEPAIKKIIKNHEALIKSNAIQIQKSVPSDTSVWADPLLLEMILDNLISNSIKYNKMGGGIFLSWDAATGILSIKDEGVGIDADQLPLLFNRFFRADESRSSQIPGNGLGLSIAKRLCDALNIILTVSSVKGKGTTFQLQFPA</sequence>
<evidence type="ECO:0000256" key="6">
    <source>
        <dbReference type="ARBA" id="ARBA00022692"/>
    </source>
</evidence>
<gene>
    <name evidence="14" type="ORF">FLAT13_03401</name>
</gene>
<evidence type="ECO:0000256" key="8">
    <source>
        <dbReference type="ARBA" id="ARBA00022989"/>
    </source>
</evidence>
<evidence type="ECO:0000313" key="14">
    <source>
        <dbReference type="EMBL" id="CAD0006634.1"/>
    </source>
</evidence>
<dbReference type="SUPFAM" id="SSF47384">
    <property type="entry name" value="Homodimeric domain of signal transducing histidine kinase"/>
    <property type="match status" value="1"/>
</dbReference>
<dbReference type="PANTHER" id="PTHR45436">
    <property type="entry name" value="SENSOR HISTIDINE KINASE YKOH"/>
    <property type="match status" value="1"/>
</dbReference>
<feature type="transmembrane region" description="Helical" evidence="11">
    <location>
        <begin position="161"/>
        <end position="184"/>
    </location>
</feature>
<keyword evidence="8 11" id="KW-1133">Transmembrane helix</keyword>
<evidence type="ECO:0000256" key="2">
    <source>
        <dbReference type="ARBA" id="ARBA00004370"/>
    </source>
</evidence>
<keyword evidence="9" id="KW-0902">Two-component regulatory system</keyword>
<dbReference type="Pfam" id="PF00672">
    <property type="entry name" value="HAMP"/>
    <property type="match status" value="1"/>
</dbReference>
<keyword evidence="5" id="KW-0808">Transferase</keyword>
<evidence type="ECO:0000256" key="10">
    <source>
        <dbReference type="ARBA" id="ARBA00023136"/>
    </source>
</evidence>
<dbReference type="SUPFAM" id="SSF158472">
    <property type="entry name" value="HAMP domain-like"/>
    <property type="match status" value="1"/>
</dbReference>
<evidence type="ECO:0000256" key="11">
    <source>
        <dbReference type="SAM" id="Phobius"/>
    </source>
</evidence>
<dbReference type="AlphaFoldDB" id="A0A6V6Z5E6"/>
<evidence type="ECO:0000256" key="7">
    <source>
        <dbReference type="ARBA" id="ARBA00022777"/>
    </source>
</evidence>
<evidence type="ECO:0000256" key="3">
    <source>
        <dbReference type="ARBA" id="ARBA00012438"/>
    </source>
</evidence>
<dbReference type="SUPFAM" id="SSF55874">
    <property type="entry name" value="ATPase domain of HSP90 chaperone/DNA topoisomerase II/histidine kinase"/>
    <property type="match status" value="1"/>
</dbReference>
<dbReference type="CDD" id="cd00082">
    <property type="entry name" value="HisKA"/>
    <property type="match status" value="1"/>
</dbReference>
<dbReference type="SMART" id="SM00304">
    <property type="entry name" value="HAMP"/>
    <property type="match status" value="1"/>
</dbReference>
<comment type="subcellular location">
    <subcellularLocation>
        <location evidence="2">Membrane</location>
    </subcellularLocation>
</comment>
<dbReference type="GO" id="GO:0005886">
    <property type="term" value="C:plasma membrane"/>
    <property type="evidence" value="ECO:0007669"/>
    <property type="project" value="TreeGrafter"/>
</dbReference>
<dbReference type="InterPro" id="IPR005467">
    <property type="entry name" value="His_kinase_dom"/>
</dbReference>
<protein>
    <recommendedName>
        <fullName evidence="3">histidine kinase</fullName>
        <ecNumber evidence="3">2.7.13.3</ecNumber>
    </recommendedName>
</protein>
<comment type="caution">
    <text evidence="14">The sequence shown here is derived from an EMBL/GenBank/DDBJ whole genome shotgun (WGS) entry which is preliminary data.</text>
</comment>
<dbReference type="PROSITE" id="PS50885">
    <property type="entry name" value="HAMP"/>
    <property type="match status" value="1"/>
</dbReference>
<keyword evidence="6 11" id="KW-0812">Transmembrane</keyword>
<dbReference type="InterPro" id="IPR003594">
    <property type="entry name" value="HATPase_dom"/>
</dbReference>
<dbReference type="CDD" id="cd06225">
    <property type="entry name" value="HAMP"/>
    <property type="match status" value="1"/>
</dbReference>
<dbReference type="InterPro" id="IPR004358">
    <property type="entry name" value="Sig_transdc_His_kin-like_C"/>
</dbReference>
<dbReference type="InterPro" id="IPR003661">
    <property type="entry name" value="HisK_dim/P_dom"/>
</dbReference>
<dbReference type="GO" id="GO:0000155">
    <property type="term" value="F:phosphorelay sensor kinase activity"/>
    <property type="evidence" value="ECO:0007669"/>
    <property type="project" value="InterPro"/>
</dbReference>
<feature type="domain" description="HAMP" evidence="13">
    <location>
        <begin position="185"/>
        <end position="238"/>
    </location>
</feature>
<dbReference type="Pfam" id="PF00512">
    <property type="entry name" value="HisKA"/>
    <property type="match status" value="1"/>
</dbReference>
<dbReference type="RefSeq" id="WP_180909710.1">
    <property type="nucleotide sequence ID" value="NZ_CAIJDP010000079.1"/>
</dbReference>
<dbReference type="EC" id="2.7.13.3" evidence="3"/>
<dbReference type="PRINTS" id="PR00344">
    <property type="entry name" value="BCTRLSENSOR"/>
</dbReference>